<dbReference type="PANTHER" id="PTHR23309">
    <property type="entry name" value="3-HYDROXYACYL-COA DEHYROGENASE"/>
    <property type="match status" value="1"/>
</dbReference>
<accession>A0ABW9IZA1</accession>
<feature type="non-terminal residue" evidence="5">
    <location>
        <position position="1"/>
    </location>
</feature>
<evidence type="ECO:0000256" key="1">
    <source>
        <dbReference type="ARBA" id="ARBA00023235"/>
    </source>
</evidence>
<dbReference type="Proteomes" id="UP001631993">
    <property type="component" value="Unassembled WGS sequence"/>
</dbReference>
<sequence length="89" mass="9058">VGLEKAFNEASADAGVKAIVLTGTGKFFSAGADITEFKGEMKAPFLPELIDHIEQSAKPVVAAVNGTALGGGLELALGCHYRVAGADVK</sequence>
<dbReference type="Gene3D" id="3.90.226.10">
    <property type="entry name" value="2-enoyl-CoA Hydratase, Chain A, domain 1"/>
    <property type="match status" value="1"/>
</dbReference>
<dbReference type="RefSeq" id="WP_409097997.1">
    <property type="nucleotide sequence ID" value="NZ_JBJVNE010000340.1"/>
</dbReference>
<dbReference type="InterPro" id="IPR001753">
    <property type="entry name" value="Enoyl-CoA_hydra/iso"/>
</dbReference>
<evidence type="ECO:0000256" key="4">
    <source>
        <dbReference type="RuleBase" id="RU003707"/>
    </source>
</evidence>
<name>A0ABW9IZA1_STRGJ</name>
<evidence type="ECO:0000256" key="2">
    <source>
        <dbReference type="ARBA" id="ARBA00023239"/>
    </source>
</evidence>
<keyword evidence="2" id="KW-0456">Lyase</keyword>
<feature type="non-terminal residue" evidence="5">
    <location>
        <position position="89"/>
    </location>
</feature>
<protein>
    <submittedName>
        <fullName evidence="5">Enoyl-CoA hydratase/isomerase family protein</fullName>
    </submittedName>
</protein>
<keyword evidence="3" id="KW-0511">Multifunctional enzyme</keyword>
<evidence type="ECO:0000313" key="5">
    <source>
        <dbReference type="EMBL" id="MFM9653766.1"/>
    </source>
</evidence>
<dbReference type="Pfam" id="PF00378">
    <property type="entry name" value="ECH_1"/>
    <property type="match status" value="1"/>
</dbReference>
<keyword evidence="1" id="KW-0413">Isomerase</keyword>
<dbReference type="PROSITE" id="PS00166">
    <property type="entry name" value="ENOYL_COA_HYDRATASE"/>
    <property type="match status" value="1"/>
</dbReference>
<dbReference type="SUPFAM" id="SSF52096">
    <property type="entry name" value="ClpP/crotonase"/>
    <property type="match status" value="1"/>
</dbReference>
<gene>
    <name evidence="5" type="ORF">ACKI1S_48100</name>
</gene>
<proteinExistence type="inferred from homology"/>
<comment type="caution">
    <text evidence="5">The sequence shown here is derived from an EMBL/GenBank/DDBJ whole genome shotgun (WGS) entry which is preliminary data.</text>
</comment>
<organism evidence="5 6">
    <name type="scientific">Streptomyces galilaeus</name>
    <dbReference type="NCBI Taxonomy" id="33899"/>
    <lineage>
        <taxon>Bacteria</taxon>
        <taxon>Bacillati</taxon>
        <taxon>Actinomycetota</taxon>
        <taxon>Actinomycetes</taxon>
        <taxon>Kitasatosporales</taxon>
        <taxon>Streptomycetaceae</taxon>
        <taxon>Streptomyces</taxon>
    </lineage>
</organism>
<evidence type="ECO:0000313" key="6">
    <source>
        <dbReference type="Proteomes" id="UP001631993"/>
    </source>
</evidence>
<dbReference type="CDD" id="cd06558">
    <property type="entry name" value="crotonase-like"/>
    <property type="match status" value="1"/>
</dbReference>
<keyword evidence="6" id="KW-1185">Reference proteome</keyword>
<dbReference type="EMBL" id="JBJVNE010000340">
    <property type="protein sequence ID" value="MFM9653766.1"/>
    <property type="molecule type" value="Genomic_DNA"/>
</dbReference>
<evidence type="ECO:0000256" key="3">
    <source>
        <dbReference type="ARBA" id="ARBA00023268"/>
    </source>
</evidence>
<reference evidence="5 6" key="1">
    <citation type="submission" date="2024-12" db="EMBL/GenBank/DDBJ databases">
        <title>Forecasting of Potato common scab and diversities of Pathogenic streptomyces spp. in china.</title>
        <authorList>
            <person name="Handique U."/>
            <person name="Wu J."/>
        </authorList>
    </citation>
    <scope>NUCLEOTIDE SEQUENCE [LARGE SCALE GENOMIC DNA]</scope>
    <source>
        <strain evidence="5 6">ZRIMU1585</strain>
    </source>
</reference>
<dbReference type="InterPro" id="IPR029045">
    <property type="entry name" value="ClpP/crotonase-like_dom_sf"/>
</dbReference>
<comment type="similarity">
    <text evidence="4">Belongs to the enoyl-CoA hydratase/isomerase family.</text>
</comment>
<dbReference type="InterPro" id="IPR018376">
    <property type="entry name" value="Enoyl-CoA_hyd/isom_CS"/>
</dbReference>